<comment type="subcellular location">
    <subcellularLocation>
        <location evidence="1">Cell membrane</location>
        <topology evidence="1">Multi-pass membrane protein</topology>
    </subcellularLocation>
</comment>
<dbReference type="InterPro" id="IPR017452">
    <property type="entry name" value="GPCR_Rhodpsn_7TM"/>
</dbReference>
<keyword evidence="5 9" id="KW-0297">G-protein coupled receptor</keyword>
<comment type="similarity">
    <text evidence="9">Belongs to the G-protein coupled receptor 1 family.</text>
</comment>
<evidence type="ECO:0000313" key="13">
    <source>
        <dbReference type="EnsemblMetazoa" id="XP_030844199"/>
    </source>
</evidence>
<evidence type="ECO:0000256" key="5">
    <source>
        <dbReference type="ARBA" id="ARBA00023040"/>
    </source>
</evidence>
<dbReference type="GO" id="GO:0045202">
    <property type="term" value="C:synapse"/>
    <property type="evidence" value="ECO:0000318"/>
    <property type="project" value="GO_Central"/>
</dbReference>
<dbReference type="PROSITE" id="PS00237">
    <property type="entry name" value="G_PROTEIN_RECEP_F1_1"/>
    <property type="match status" value="1"/>
</dbReference>
<feature type="transmembrane region" description="Helical" evidence="11">
    <location>
        <begin position="103"/>
        <end position="126"/>
    </location>
</feature>
<feature type="region of interest" description="Disordered" evidence="10">
    <location>
        <begin position="187"/>
        <end position="224"/>
    </location>
</feature>
<dbReference type="GO" id="GO:0007268">
    <property type="term" value="P:chemical synaptic transmission"/>
    <property type="evidence" value="ECO:0000318"/>
    <property type="project" value="GO_Central"/>
</dbReference>
<keyword evidence="8 9" id="KW-0807">Transducer</keyword>
<dbReference type="KEGG" id="spu:583669"/>
<evidence type="ECO:0000259" key="12">
    <source>
        <dbReference type="PROSITE" id="PS50262"/>
    </source>
</evidence>
<reference evidence="13" key="2">
    <citation type="submission" date="2021-01" db="UniProtKB">
        <authorList>
            <consortium name="EnsemblMetazoa"/>
        </authorList>
    </citation>
    <scope>IDENTIFICATION</scope>
</reference>
<feature type="domain" description="G-protein coupled receptors family 1 profile" evidence="12">
    <location>
        <begin position="2"/>
        <end position="326"/>
    </location>
</feature>
<keyword evidence="14" id="KW-1185">Reference proteome</keyword>
<dbReference type="PANTHER" id="PTHR24248">
    <property type="entry name" value="ADRENERGIC RECEPTOR-RELATED G-PROTEIN COUPLED RECEPTOR"/>
    <property type="match status" value="1"/>
</dbReference>
<dbReference type="Proteomes" id="UP000007110">
    <property type="component" value="Unassembled WGS sequence"/>
</dbReference>
<feature type="transmembrane region" description="Helical" evidence="11">
    <location>
        <begin position="270"/>
        <end position="288"/>
    </location>
</feature>
<sequence>MGNMMVIAAYFRDQRIRSNVANIFILNLAVTDFIVCTFIISINTSWIVKGYWAYGEVFCKLLITVDFVVTMMSVITMVLISWDRYCLVTMGMRYKTFQTKKRIGVILFVAWMSLGLWYSFVTFAWSPITGEYNVDYSQHCEMEFTYSVAATLIMNIFEFFIPFTILIILNVVVYINIKRRSTGIVGQSPATNMSVRSPKKRNKQNTRSPRRGNYCHSEEPASQGIESYNPAANAAADPIESHADGEQTLKDLLSTHSKKEGRMFARHRKAAFVLSILIGCFLLCWLPYQVTTIMYAVCNTNCISDRMWEAKNLLLWYKSTINPFIYAATNVHFRRNFRNFLLLDRWACDVKRCKVKSQKANQNQGFNDNGTHNVVT</sequence>
<dbReference type="Gene3D" id="1.20.1070.10">
    <property type="entry name" value="Rhodopsin 7-helix transmembrane proteins"/>
    <property type="match status" value="1"/>
</dbReference>
<dbReference type="Pfam" id="PF00001">
    <property type="entry name" value="7tm_1"/>
    <property type="match status" value="1"/>
</dbReference>
<dbReference type="GO" id="GO:0005886">
    <property type="term" value="C:plasma membrane"/>
    <property type="evidence" value="ECO:0000318"/>
    <property type="project" value="GO_Central"/>
</dbReference>
<dbReference type="RefSeq" id="XP_030844199.1">
    <property type="nucleotide sequence ID" value="XM_030988339.1"/>
</dbReference>
<evidence type="ECO:0000256" key="10">
    <source>
        <dbReference type="SAM" id="MobiDB-lite"/>
    </source>
</evidence>
<feature type="transmembrane region" description="Helical" evidence="11">
    <location>
        <begin position="146"/>
        <end position="175"/>
    </location>
</feature>
<dbReference type="InterPro" id="IPR000276">
    <property type="entry name" value="GPCR_Rhodpsn"/>
</dbReference>
<keyword evidence="4 11" id="KW-1133">Transmembrane helix</keyword>
<dbReference type="GO" id="GO:0007197">
    <property type="term" value="P:adenylate cyclase-inhibiting G protein-coupled acetylcholine receptor signaling pathway"/>
    <property type="evidence" value="ECO:0000318"/>
    <property type="project" value="GO_Central"/>
</dbReference>
<evidence type="ECO:0000256" key="3">
    <source>
        <dbReference type="ARBA" id="ARBA00022692"/>
    </source>
</evidence>
<evidence type="ECO:0000256" key="1">
    <source>
        <dbReference type="ARBA" id="ARBA00004651"/>
    </source>
</evidence>
<organism evidence="13 14">
    <name type="scientific">Strongylocentrotus purpuratus</name>
    <name type="common">Purple sea urchin</name>
    <dbReference type="NCBI Taxonomy" id="7668"/>
    <lineage>
        <taxon>Eukaryota</taxon>
        <taxon>Metazoa</taxon>
        <taxon>Echinodermata</taxon>
        <taxon>Eleutherozoa</taxon>
        <taxon>Echinozoa</taxon>
        <taxon>Echinoidea</taxon>
        <taxon>Euechinoidea</taxon>
        <taxon>Echinacea</taxon>
        <taxon>Camarodonta</taxon>
        <taxon>Echinidea</taxon>
        <taxon>Strongylocentrotidae</taxon>
        <taxon>Strongylocentrotus</taxon>
    </lineage>
</organism>
<dbReference type="PRINTS" id="PR00237">
    <property type="entry name" value="GPCRRHODOPSN"/>
</dbReference>
<dbReference type="GO" id="GO:0016907">
    <property type="term" value="F:G protein-coupled acetylcholine receptor activity"/>
    <property type="evidence" value="ECO:0000318"/>
    <property type="project" value="GO_Central"/>
</dbReference>
<feature type="transmembrane region" description="Helical" evidence="11">
    <location>
        <begin position="20"/>
        <end position="41"/>
    </location>
</feature>
<dbReference type="InParanoid" id="A0A7M7P0V5"/>
<keyword evidence="7 9" id="KW-0675">Receptor</keyword>
<keyword evidence="6 11" id="KW-0472">Membrane</keyword>
<evidence type="ECO:0000256" key="6">
    <source>
        <dbReference type="ARBA" id="ARBA00023136"/>
    </source>
</evidence>
<keyword evidence="3 9" id="KW-0812">Transmembrane</keyword>
<dbReference type="GO" id="GO:0030425">
    <property type="term" value="C:dendrite"/>
    <property type="evidence" value="ECO:0000318"/>
    <property type="project" value="GO_Central"/>
</dbReference>
<evidence type="ECO:0000256" key="11">
    <source>
        <dbReference type="SAM" id="Phobius"/>
    </source>
</evidence>
<evidence type="ECO:0000313" key="14">
    <source>
        <dbReference type="Proteomes" id="UP000007110"/>
    </source>
</evidence>
<dbReference type="SMART" id="SM01381">
    <property type="entry name" value="7TM_GPCR_Srsx"/>
    <property type="match status" value="1"/>
</dbReference>
<keyword evidence="2" id="KW-1003">Cell membrane</keyword>
<feature type="transmembrane region" description="Helical" evidence="11">
    <location>
        <begin position="61"/>
        <end position="82"/>
    </location>
</feature>
<dbReference type="SUPFAM" id="SSF81321">
    <property type="entry name" value="Family A G protein-coupled receptor-like"/>
    <property type="match status" value="1"/>
</dbReference>
<evidence type="ECO:0000256" key="4">
    <source>
        <dbReference type="ARBA" id="ARBA00022989"/>
    </source>
</evidence>
<dbReference type="EnsemblMetazoa" id="XM_030988339">
    <property type="protein sequence ID" value="XP_030844199"/>
    <property type="gene ID" value="LOC583669"/>
</dbReference>
<protein>
    <recommendedName>
        <fullName evidence="12">G-protein coupled receptors family 1 profile domain-containing protein</fullName>
    </recommendedName>
</protein>
<dbReference type="GeneID" id="583669"/>
<dbReference type="FunCoup" id="A0A7M7P0V5">
    <property type="interactions" value="301"/>
</dbReference>
<feature type="compositionally biased region" description="Basic residues" evidence="10">
    <location>
        <begin position="197"/>
        <end position="210"/>
    </location>
</feature>
<dbReference type="PANTHER" id="PTHR24248:SF120">
    <property type="entry name" value="G-PROTEIN COUPLED RECEPTORS FAMILY 1 PROFILE DOMAIN-CONTAINING PROTEIN"/>
    <property type="match status" value="1"/>
</dbReference>
<dbReference type="AlphaFoldDB" id="A0A7M7P0V5"/>
<name>A0A7M7P0V5_STRPU</name>
<dbReference type="GO" id="GO:0007187">
    <property type="term" value="P:G protein-coupled receptor signaling pathway, coupled to cyclic nucleotide second messenger"/>
    <property type="evidence" value="ECO:0000318"/>
    <property type="project" value="GO_Central"/>
</dbReference>
<evidence type="ECO:0000256" key="8">
    <source>
        <dbReference type="ARBA" id="ARBA00023224"/>
    </source>
</evidence>
<accession>A0A7M7P0V5</accession>
<evidence type="ECO:0000256" key="9">
    <source>
        <dbReference type="RuleBase" id="RU000688"/>
    </source>
</evidence>
<proteinExistence type="inferred from homology"/>
<evidence type="ECO:0000256" key="7">
    <source>
        <dbReference type="ARBA" id="ARBA00023170"/>
    </source>
</evidence>
<dbReference type="OMA" id="SVEITVW"/>
<reference evidence="14" key="1">
    <citation type="submission" date="2015-02" db="EMBL/GenBank/DDBJ databases">
        <title>Genome sequencing for Strongylocentrotus purpuratus.</title>
        <authorList>
            <person name="Murali S."/>
            <person name="Liu Y."/>
            <person name="Vee V."/>
            <person name="English A."/>
            <person name="Wang M."/>
            <person name="Skinner E."/>
            <person name="Han Y."/>
            <person name="Muzny D.M."/>
            <person name="Worley K.C."/>
            <person name="Gibbs R.A."/>
        </authorList>
    </citation>
    <scope>NUCLEOTIDE SEQUENCE</scope>
</reference>
<dbReference type="PROSITE" id="PS50262">
    <property type="entry name" value="G_PROTEIN_RECEP_F1_2"/>
    <property type="match status" value="1"/>
</dbReference>
<evidence type="ECO:0000256" key="2">
    <source>
        <dbReference type="ARBA" id="ARBA00022475"/>
    </source>
</evidence>
<dbReference type="OrthoDB" id="10071887at2759"/>